<organism evidence="2 3">
    <name type="scientific">Rubroshorea leprosula</name>
    <dbReference type="NCBI Taxonomy" id="152421"/>
    <lineage>
        <taxon>Eukaryota</taxon>
        <taxon>Viridiplantae</taxon>
        <taxon>Streptophyta</taxon>
        <taxon>Embryophyta</taxon>
        <taxon>Tracheophyta</taxon>
        <taxon>Spermatophyta</taxon>
        <taxon>Magnoliopsida</taxon>
        <taxon>eudicotyledons</taxon>
        <taxon>Gunneridae</taxon>
        <taxon>Pentapetalae</taxon>
        <taxon>rosids</taxon>
        <taxon>malvids</taxon>
        <taxon>Malvales</taxon>
        <taxon>Dipterocarpaceae</taxon>
        <taxon>Rubroshorea</taxon>
    </lineage>
</organism>
<dbReference type="AlphaFoldDB" id="A0AAV5LN53"/>
<evidence type="ECO:0000256" key="1">
    <source>
        <dbReference type="SAM" id="Phobius"/>
    </source>
</evidence>
<reference evidence="2 3" key="1">
    <citation type="journal article" date="2021" name="Commun. Biol.">
        <title>The genome of Shorea leprosula (Dipterocarpaceae) highlights the ecological relevance of drought in aseasonal tropical rainforests.</title>
        <authorList>
            <person name="Ng K.K.S."/>
            <person name="Kobayashi M.J."/>
            <person name="Fawcett J.A."/>
            <person name="Hatakeyama M."/>
            <person name="Paape T."/>
            <person name="Ng C.H."/>
            <person name="Ang C.C."/>
            <person name="Tnah L.H."/>
            <person name="Lee C.T."/>
            <person name="Nishiyama T."/>
            <person name="Sese J."/>
            <person name="O'Brien M.J."/>
            <person name="Copetti D."/>
            <person name="Mohd Noor M.I."/>
            <person name="Ong R.C."/>
            <person name="Putra M."/>
            <person name="Sireger I.Z."/>
            <person name="Indrioko S."/>
            <person name="Kosugi Y."/>
            <person name="Izuno A."/>
            <person name="Isagi Y."/>
            <person name="Lee S.L."/>
            <person name="Shimizu K.K."/>
        </authorList>
    </citation>
    <scope>NUCLEOTIDE SEQUENCE [LARGE SCALE GENOMIC DNA]</scope>
    <source>
        <strain evidence="2">214</strain>
    </source>
</reference>
<dbReference type="EMBL" id="BPVZ01000125">
    <property type="protein sequence ID" value="GKV37962.1"/>
    <property type="molecule type" value="Genomic_DNA"/>
</dbReference>
<accession>A0AAV5LN53</accession>
<evidence type="ECO:0000313" key="2">
    <source>
        <dbReference type="EMBL" id="GKV37962.1"/>
    </source>
</evidence>
<keyword evidence="1" id="KW-0472">Membrane</keyword>
<keyword evidence="3" id="KW-1185">Reference proteome</keyword>
<evidence type="ECO:0000313" key="3">
    <source>
        <dbReference type="Proteomes" id="UP001054252"/>
    </source>
</evidence>
<proteinExistence type="predicted"/>
<keyword evidence="1" id="KW-0812">Transmembrane</keyword>
<feature type="transmembrane region" description="Helical" evidence="1">
    <location>
        <begin position="14"/>
        <end position="32"/>
    </location>
</feature>
<comment type="caution">
    <text evidence="2">The sequence shown here is derived from an EMBL/GenBank/DDBJ whole genome shotgun (WGS) entry which is preliminary data.</text>
</comment>
<name>A0AAV5LN53_9ROSI</name>
<gene>
    <name evidence="2" type="ORF">SLEP1_g45922</name>
</gene>
<protein>
    <submittedName>
        <fullName evidence="2">Uncharacterized protein</fullName>
    </submittedName>
</protein>
<keyword evidence="1" id="KW-1133">Transmembrane helix</keyword>
<sequence>MKLSPASQMAIGEAMYLEIDFLVIVVVDIRVAQRKRS</sequence>
<dbReference type="Proteomes" id="UP001054252">
    <property type="component" value="Unassembled WGS sequence"/>
</dbReference>